<dbReference type="Proteomes" id="UP000694397">
    <property type="component" value="Chromosome 13"/>
</dbReference>
<evidence type="ECO:0000313" key="2">
    <source>
        <dbReference type="Ensembl" id="ENSSFOP00015071528.1"/>
    </source>
</evidence>
<dbReference type="Ensembl" id="ENSSFOT00015077376.1">
    <property type="protein sequence ID" value="ENSSFOP00015071528.1"/>
    <property type="gene ID" value="ENSSFOG00015030855.1"/>
</dbReference>
<proteinExistence type="predicted"/>
<keyword evidence="1" id="KW-0472">Membrane</keyword>
<keyword evidence="3" id="KW-1185">Reference proteome</keyword>
<keyword evidence="1" id="KW-0812">Transmembrane</keyword>
<sequence length="98" mass="11360">MQKSTMGIYVINKEGAETGHYDDIASAMMLGVIYALNMAYPKHLKYYYEFIQKVLFRMDSERRSPRILGLKNKISAGLGQEWGCYFLLMVLVHFVLRS</sequence>
<reference evidence="2" key="2">
    <citation type="submission" date="2025-08" db="UniProtKB">
        <authorList>
            <consortium name="Ensembl"/>
        </authorList>
    </citation>
    <scope>IDENTIFICATION</scope>
</reference>
<feature type="transmembrane region" description="Helical" evidence="1">
    <location>
        <begin position="74"/>
        <end position="96"/>
    </location>
</feature>
<accession>A0A8C9W8T6</accession>
<protein>
    <submittedName>
        <fullName evidence="2">Uncharacterized protein</fullName>
    </submittedName>
</protein>
<reference evidence="2 3" key="1">
    <citation type="submission" date="2019-04" db="EMBL/GenBank/DDBJ databases">
        <authorList>
            <consortium name="Wellcome Sanger Institute Data Sharing"/>
        </authorList>
    </citation>
    <scope>NUCLEOTIDE SEQUENCE [LARGE SCALE GENOMIC DNA]</scope>
</reference>
<evidence type="ECO:0000256" key="1">
    <source>
        <dbReference type="SAM" id="Phobius"/>
    </source>
</evidence>
<dbReference type="GeneTree" id="ENSGT00950000182912"/>
<name>A0A8C9W8T6_SCLFO</name>
<dbReference type="AlphaFoldDB" id="A0A8C9W8T6"/>
<reference evidence="2" key="3">
    <citation type="submission" date="2025-09" db="UniProtKB">
        <authorList>
            <consortium name="Ensembl"/>
        </authorList>
    </citation>
    <scope>IDENTIFICATION</scope>
</reference>
<organism evidence="2 3">
    <name type="scientific">Scleropages formosus</name>
    <name type="common">Asian bonytongue</name>
    <name type="synonym">Osteoglossum formosum</name>
    <dbReference type="NCBI Taxonomy" id="113540"/>
    <lineage>
        <taxon>Eukaryota</taxon>
        <taxon>Metazoa</taxon>
        <taxon>Chordata</taxon>
        <taxon>Craniata</taxon>
        <taxon>Vertebrata</taxon>
        <taxon>Euteleostomi</taxon>
        <taxon>Actinopterygii</taxon>
        <taxon>Neopterygii</taxon>
        <taxon>Teleostei</taxon>
        <taxon>Osteoglossocephala</taxon>
        <taxon>Osteoglossomorpha</taxon>
        <taxon>Osteoglossiformes</taxon>
        <taxon>Osteoglossidae</taxon>
        <taxon>Scleropages</taxon>
    </lineage>
</organism>
<evidence type="ECO:0000313" key="3">
    <source>
        <dbReference type="Proteomes" id="UP000694397"/>
    </source>
</evidence>
<dbReference type="OrthoDB" id="8895157at2759"/>
<keyword evidence="1" id="KW-1133">Transmembrane helix</keyword>